<dbReference type="EMBL" id="JBHMCG010000156">
    <property type="protein sequence ID" value="MFB9577786.1"/>
    <property type="molecule type" value="Genomic_DNA"/>
</dbReference>
<dbReference type="Proteomes" id="UP001589710">
    <property type="component" value="Unassembled WGS sequence"/>
</dbReference>
<protein>
    <submittedName>
        <fullName evidence="3">Uncharacterized protein</fullName>
    </submittedName>
</protein>
<sequence>MLATKTVPATIGALCTAALLLAGMAAAVTTGPATSDGFRVAAEQPWSAPGEGGGATTQDEQPWS</sequence>
<organism evidence="3 4">
    <name type="scientific">Streptomyces yanii</name>
    <dbReference type="NCBI Taxonomy" id="78510"/>
    <lineage>
        <taxon>Bacteria</taxon>
        <taxon>Bacillati</taxon>
        <taxon>Actinomycetota</taxon>
        <taxon>Actinomycetes</taxon>
        <taxon>Kitasatosporales</taxon>
        <taxon>Streptomycetaceae</taxon>
        <taxon>Streptomyces</taxon>
    </lineage>
</organism>
<comment type="caution">
    <text evidence="3">The sequence shown here is derived from an EMBL/GenBank/DDBJ whole genome shotgun (WGS) entry which is preliminary data.</text>
</comment>
<evidence type="ECO:0000313" key="4">
    <source>
        <dbReference type="Proteomes" id="UP001589710"/>
    </source>
</evidence>
<accession>A0ABV5RL25</accession>
<proteinExistence type="predicted"/>
<gene>
    <name evidence="3" type="ORF">ACFFTL_37305</name>
</gene>
<evidence type="ECO:0000256" key="2">
    <source>
        <dbReference type="SAM" id="SignalP"/>
    </source>
</evidence>
<feature type="signal peptide" evidence="2">
    <location>
        <begin position="1"/>
        <end position="27"/>
    </location>
</feature>
<keyword evidence="4" id="KW-1185">Reference proteome</keyword>
<keyword evidence="2" id="KW-0732">Signal</keyword>
<dbReference type="RefSeq" id="WP_345514213.1">
    <property type="nucleotide sequence ID" value="NZ_BAAAXD010000027.1"/>
</dbReference>
<evidence type="ECO:0000313" key="3">
    <source>
        <dbReference type="EMBL" id="MFB9577786.1"/>
    </source>
</evidence>
<reference evidence="3 4" key="1">
    <citation type="submission" date="2024-09" db="EMBL/GenBank/DDBJ databases">
        <authorList>
            <person name="Sun Q."/>
            <person name="Mori K."/>
        </authorList>
    </citation>
    <scope>NUCLEOTIDE SEQUENCE [LARGE SCALE GENOMIC DNA]</scope>
    <source>
        <strain evidence="3 4">JCM 3331</strain>
    </source>
</reference>
<feature type="region of interest" description="Disordered" evidence="1">
    <location>
        <begin position="43"/>
        <end position="64"/>
    </location>
</feature>
<feature type="chain" id="PRO_5046122861" evidence="2">
    <location>
        <begin position="28"/>
        <end position="64"/>
    </location>
</feature>
<name>A0ABV5RL25_9ACTN</name>
<evidence type="ECO:0000256" key="1">
    <source>
        <dbReference type="SAM" id="MobiDB-lite"/>
    </source>
</evidence>